<dbReference type="InterPro" id="IPR018757">
    <property type="entry name" value="DUF2316"/>
</dbReference>
<sequence>MVLTGDEAAATKQELQGNFDLSGITLEMAAVDLKSTPEHIQDVMNLKNCRIEEPWVLRNYLIKIILFQEKEPYSFSKLIGNPKRFKFLNNQFIDRGELA</sequence>
<dbReference type="Proteomes" id="UP000051581">
    <property type="component" value="Unassembled WGS sequence"/>
</dbReference>
<dbReference type="RefSeq" id="WP_057826212.1">
    <property type="nucleotide sequence ID" value="NZ_AZEA01000024.1"/>
</dbReference>
<dbReference type="OrthoDB" id="3233189at2"/>
<dbReference type="AlphaFoldDB" id="A0A0R1L4Y6"/>
<accession>A0A0R1L4Y6</accession>
<dbReference type="PATRIC" id="fig|1423808.3.peg.1413"/>
<name>A0A0R1L4Y6_9LACO</name>
<gene>
    <name evidence="1" type="ORF">FD17_GL001398</name>
</gene>
<evidence type="ECO:0008006" key="3">
    <source>
        <dbReference type="Google" id="ProtNLM"/>
    </source>
</evidence>
<organism evidence="1 2">
    <name type="scientific">Lentilactobacillus sunkii DSM 19904</name>
    <dbReference type="NCBI Taxonomy" id="1423808"/>
    <lineage>
        <taxon>Bacteria</taxon>
        <taxon>Bacillati</taxon>
        <taxon>Bacillota</taxon>
        <taxon>Bacilli</taxon>
        <taxon>Lactobacillales</taxon>
        <taxon>Lactobacillaceae</taxon>
        <taxon>Lentilactobacillus</taxon>
    </lineage>
</organism>
<evidence type="ECO:0000313" key="2">
    <source>
        <dbReference type="Proteomes" id="UP000051581"/>
    </source>
</evidence>
<proteinExistence type="predicted"/>
<comment type="caution">
    <text evidence="1">The sequence shown here is derived from an EMBL/GenBank/DDBJ whole genome shotgun (WGS) entry which is preliminary data.</text>
</comment>
<keyword evidence="2" id="KW-1185">Reference proteome</keyword>
<protein>
    <recommendedName>
        <fullName evidence="3">DUF2316 family protein</fullName>
    </recommendedName>
</protein>
<evidence type="ECO:0000313" key="1">
    <source>
        <dbReference type="EMBL" id="KRK87154.1"/>
    </source>
</evidence>
<dbReference type="EMBL" id="AZEA01000024">
    <property type="protein sequence ID" value="KRK87154.1"/>
    <property type="molecule type" value="Genomic_DNA"/>
</dbReference>
<dbReference type="Pfam" id="PF10078">
    <property type="entry name" value="DUF2316"/>
    <property type="match status" value="1"/>
</dbReference>
<reference evidence="1 2" key="1">
    <citation type="journal article" date="2015" name="Genome Announc.">
        <title>Expanding the biotechnology potential of lactobacilli through comparative genomics of 213 strains and associated genera.</title>
        <authorList>
            <person name="Sun Z."/>
            <person name="Harris H.M."/>
            <person name="McCann A."/>
            <person name="Guo C."/>
            <person name="Argimon S."/>
            <person name="Zhang W."/>
            <person name="Yang X."/>
            <person name="Jeffery I.B."/>
            <person name="Cooney J.C."/>
            <person name="Kagawa T.F."/>
            <person name="Liu W."/>
            <person name="Song Y."/>
            <person name="Salvetti E."/>
            <person name="Wrobel A."/>
            <person name="Rasinkangas P."/>
            <person name="Parkhill J."/>
            <person name="Rea M.C."/>
            <person name="O'Sullivan O."/>
            <person name="Ritari J."/>
            <person name="Douillard F.P."/>
            <person name="Paul Ross R."/>
            <person name="Yang R."/>
            <person name="Briner A.E."/>
            <person name="Felis G.E."/>
            <person name="de Vos W.M."/>
            <person name="Barrangou R."/>
            <person name="Klaenhammer T.R."/>
            <person name="Caufield P.W."/>
            <person name="Cui Y."/>
            <person name="Zhang H."/>
            <person name="O'Toole P.W."/>
        </authorList>
    </citation>
    <scope>NUCLEOTIDE SEQUENCE [LARGE SCALE GENOMIC DNA]</scope>
    <source>
        <strain evidence="1 2">DSM 19904</strain>
    </source>
</reference>